<evidence type="ECO:0000256" key="3">
    <source>
        <dbReference type="ARBA" id="ARBA00022692"/>
    </source>
</evidence>
<evidence type="ECO:0000256" key="6">
    <source>
        <dbReference type="RuleBase" id="RU363053"/>
    </source>
</evidence>
<sequence>MWRVVEAYRGLSRSRPLSTAFVVTFAKGSASDMIAQTSFDGRRFDFQRNLSFAFFSGAYLGIGQHYIYNVVFTRVLGSGRDLGTATRKVAADAFVHVPFVYLMLYYPFEHFATGQGSPFQGLLKYKEEAPRVLTTYWMTWPPAHLISFTVLPTELRISFIAGLSFLWLIYLSYASHDRPPPKRDEAS</sequence>
<gene>
    <name evidence="7" type="ORF">CTAYLR_010432</name>
</gene>
<keyword evidence="3 6" id="KW-0812">Transmembrane</keyword>
<dbReference type="InterPro" id="IPR007248">
    <property type="entry name" value="Mpv17_PMP22"/>
</dbReference>
<keyword evidence="4 6" id="KW-1133">Transmembrane helix</keyword>
<evidence type="ECO:0000313" key="8">
    <source>
        <dbReference type="Proteomes" id="UP001230188"/>
    </source>
</evidence>
<accession>A0AAD7UC16</accession>
<dbReference type="Pfam" id="PF04117">
    <property type="entry name" value="Mpv17_PMP22"/>
    <property type="match status" value="1"/>
</dbReference>
<evidence type="ECO:0000313" key="7">
    <source>
        <dbReference type="EMBL" id="KAJ8600904.1"/>
    </source>
</evidence>
<name>A0AAD7UC16_9STRA</name>
<dbReference type="GO" id="GO:0005737">
    <property type="term" value="C:cytoplasm"/>
    <property type="evidence" value="ECO:0007669"/>
    <property type="project" value="TreeGrafter"/>
</dbReference>
<dbReference type="PANTHER" id="PTHR11266:SF21">
    <property type="entry name" value="ACT DOMAIN-CONTAINING PROTEIN"/>
    <property type="match status" value="1"/>
</dbReference>
<comment type="subcellular location">
    <subcellularLocation>
        <location evidence="1">Membrane</location>
        <topology evidence="1">Multi-pass membrane protein</topology>
    </subcellularLocation>
</comment>
<keyword evidence="8" id="KW-1185">Reference proteome</keyword>
<evidence type="ECO:0000256" key="2">
    <source>
        <dbReference type="ARBA" id="ARBA00006824"/>
    </source>
</evidence>
<dbReference type="Proteomes" id="UP001230188">
    <property type="component" value="Unassembled WGS sequence"/>
</dbReference>
<evidence type="ECO:0000256" key="5">
    <source>
        <dbReference type="ARBA" id="ARBA00023136"/>
    </source>
</evidence>
<organism evidence="7 8">
    <name type="scientific">Chrysophaeum taylorii</name>
    <dbReference type="NCBI Taxonomy" id="2483200"/>
    <lineage>
        <taxon>Eukaryota</taxon>
        <taxon>Sar</taxon>
        <taxon>Stramenopiles</taxon>
        <taxon>Ochrophyta</taxon>
        <taxon>Pelagophyceae</taxon>
        <taxon>Pelagomonadales</taxon>
        <taxon>Pelagomonadaceae</taxon>
        <taxon>Chrysophaeum</taxon>
    </lineage>
</organism>
<evidence type="ECO:0000256" key="1">
    <source>
        <dbReference type="ARBA" id="ARBA00004141"/>
    </source>
</evidence>
<evidence type="ECO:0000256" key="4">
    <source>
        <dbReference type="ARBA" id="ARBA00022989"/>
    </source>
</evidence>
<keyword evidence="5 6" id="KW-0472">Membrane</keyword>
<feature type="transmembrane region" description="Helical" evidence="6">
    <location>
        <begin position="54"/>
        <end position="77"/>
    </location>
</feature>
<dbReference type="AlphaFoldDB" id="A0AAD7UC16"/>
<dbReference type="PANTHER" id="PTHR11266">
    <property type="entry name" value="PEROXISOMAL MEMBRANE PROTEIN 2, PXMP2 MPV17"/>
    <property type="match status" value="1"/>
</dbReference>
<protein>
    <submittedName>
        <fullName evidence="7">Uncharacterized protein</fullName>
    </submittedName>
</protein>
<proteinExistence type="inferred from homology"/>
<comment type="caution">
    <text evidence="7">The sequence shown here is derived from an EMBL/GenBank/DDBJ whole genome shotgun (WGS) entry which is preliminary data.</text>
</comment>
<feature type="transmembrane region" description="Helical" evidence="6">
    <location>
        <begin position="89"/>
        <end position="108"/>
    </location>
</feature>
<comment type="similarity">
    <text evidence="2 6">Belongs to the peroxisomal membrane protein PXMP2/4 family.</text>
</comment>
<feature type="transmembrane region" description="Helical" evidence="6">
    <location>
        <begin position="155"/>
        <end position="173"/>
    </location>
</feature>
<reference evidence="7" key="1">
    <citation type="submission" date="2023-01" db="EMBL/GenBank/DDBJ databases">
        <title>Metagenome sequencing of chrysophaentin producing Chrysophaeum taylorii.</title>
        <authorList>
            <person name="Davison J."/>
            <person name="Bewley C."/>
        </authorList>
    </citation>
    <scope>NUCLEOTIDE SEQUENCE</scope>
    <source>
        <strain evidence="7">NIES-1699</strain>
    </source>
</reference>
<dbReference type="GO" id="GO:0016020">
    <property type="term" value="C:membrane"/>
    <property type="evidence" value="ECO:0007669"/>
    <property type="project" value="UniProtKB-SubCell"/>
</dbReference>
<dbReference type="EMBL" id="JAQMWT010000467">
    <property type="protein sequence ID" value="KAJ8600904.1"/>
    <property type="molecule type" value="Genomic_DNA"/>
</dbReference>